<reference evidence="2 3" key="1">
    <citation type="submission" date="2018-11" db="EMBL/GenBank/DDBJ databases">
        <authorList>
            <consortium name="Pathogen Informatics"/>
        </authorList>
    </citation>
    <scope>NUCLEOTIDE SEQUENCE [LARGE SCALE GENOMIC DNA]</scope>
    <source>
        <strain evidence="2 3">MHpl1</strain>
    </source>
</reference>
<dbReference type="Gene3D" id="1.10.10.1940">
    <property type="match status" value="1"/>
</dbReference>
<protein>
    <recommendedName>
        <fullName evidence="1">ShKT domain-containing protein</fullName>
    </recommendedName>
</protein>
<evidence type="ECO:0000313" key="2">
    <source>
        <dbReference type="EMBL" id="VDO50904.1"/>
    </source>
</evidence>
<name>A0A3P7WTW3_HAEPC</name>
<organism evidence="2 3">
    <name type="scientific">Haemonchus placei</name>
    <name type="common">Barber's pole worm</name>
    <dbReference type="NCBI Taxonomy" id="6290"/>
    <lineage>
        <taxon>Eukaryota</taxon>
        <taxon>Metazoa</taxon>
        <taxon>Ecdysozoa</taxon>
        <taxon>Nematoda</taxon>
        <taxon>Chromadorea</taxon>
        <taxon>Rhabditida</taxon>
        <taxon>Rhabditina</taxon>
        <taxon>Rhabditomorpha</taxon>
        <taxon>Strongyloidea</taxon>
        <taxon>Trichostrongylidae</taxon>
        <taxon>Haemonchus</taxon>
    </lineage>
</organism>
<dbReference type="EMBL" id="UZAF01018366">
    <property type="protein sequence ID" value="VDO50904.1"/>
    <property type="molecule type" value="Genomic_DNA"/>
</dbReference>
<dbReference type="Proteomes" id="UP000268014">
    <property type="component" value="Unassembled WGS sequence"/>
</dbReference>
<dbReference type="PANTHER" id="PTHR21724">
    <property type="entry name" value="SHKT DOMAIN-CONTAINING PROTEIN"/>
    <property type="match status" value="1"/>
</dbReference>
<dbReference type="OrthoDB" id="5873472at2759"/>
<accession>A0A3P7WTW3</accession>
<evidence type="ECO:0000259" key="1">
    <source>
        <dbReference type="Pfam" id="PF01549"/>
    </source>
</evidence>
<dbReference type="Pfam" id="PF01549">
    <property type="entry name" value="ShK"/>
    <property type="match status" value="2"/>
</dbReference>
<sequence>MISRVLFSEPRIPYCPKTCGLCTAGLSYPILASAQKATFISFSLIRSNTFHSNPSSRYFRCASWVRNGFCTSTFYSNAYKMQYCGRPCGLC</sequence>
<keyword evidence="3" id="KW-1185">Reference proteome</keyword>
<evidence type="ECO:0000313" key="3">
    <source>
        <dbReference type="Proteomes" id="UP000268014"/>
    </source>
</evidence>
<gene>
    <name evidence="2" type="ORF">HPLM_LOCUS13865</name>
</gene>
<dbReference type="InterPro" id="IPR003582">
    <property type="entry name" value="ShKT_dom"/>
</dbReference>
<feature type="domain" description="ShKT" evidence="1">
    <location>
        <begin position="59"/>
        <end position="91"/>
    </location>
</feature>
<feature type="domain" description="ShKT" evidence="1">
    <location>
        <begin position="13"/>
        <end position="22"/>
    </location>
</feature>
<dbReference type="PANTHER" id="PTHR21724:SF109">
    <property type="entry name" value="SHKT DOMAIN-CONTAINING PROTEIN"/>
    <property type="match status" value="1"/>
</dbReference>
<dbReference type="AlphaFoldDB" id="A0A3P7WTW3"/>
<proteinExistence type="predicted"/>